<dbReference type="AlphaFoldDB" id="A0A402AX77"/>
<dbReference type="InterPro" id="IPR001279">
    <property type="entry name" value="Metallo-B-lactamas"/>
</dbReference>
<protein>
    <recommendedName>
        <fullName evidence="1">Metallo-beta-lactamase domain-containing protein</fullName>
    </recommendedName>
</protein>
<dbReference type="InterPro" id="IPR036866">
    <property type="entry name" value="RibonucZ/Hydroxyglut_hydro"/>
</dbReference>
<evidence type="ECO:0000313" key="2">
    <source>
        <dbReference type="EMBL" id="GCE23698.1"/>
    </source>
</evidence>
<keyword evidence="3" id="KW-1185">Reference proteome</keyword>
<dbReference type="EMBL" id="BIFS01000002">
    <property type="protein sequence ID" value="GCE23698.1"/>
    <property type="molecule type" value="Genomic_DNA"/>
</dbReference>
<name>A0A402AX77_9CHLR</name>
<comment type="caution">
    <text evidence="2">The sequence shown here is derived from an EMBL/GenBank/DDBJ whole genome shotgun (WGS) entry which is preliminary data.</text>
</comment>
<dbReference type="Pfam" id="PF00753">
    <property type="entry name" value="Lactamase_B"/>
    <property type="match status" value="1"/>
</dbReference>
<feature type="domain" description="Metallo-beta-lactamase" evidence="1">
    <location>
        <begin position="35"/>
        <end position="98"/>
    </location>
</feature>
<dbReference type="RefSeq" id="WP_161977945.1">
    <property type="nucleotide sequence ID" value="NZ_BIFS01000002.1"/>
</dbReference>
<gene>
    <name evidence="2" type="ORF">KDK_74980</name>
</gene>
<dbReference type="Proteomes" id="UP000287188">
    <property type="component" value="Unassembled WGS sequence"/>
</dbReference>
<dbReference type="SUPFAM" id="SSF56281">
    <property type="entry name" value="Metallo-hydrolase/oxidoreductase"/>
    <property type="match status" value="1"/>
</dbReference>
<evidence type="ECO:0000259" key="1">
    <source>
        <dbReference type="Pfam" id="PF00753"/>
    </source>
</evidence>
<accession>A0A402AX77</accession>
<evidence type="ECO:0000313" key="3">
    <source>
        <dbReference type="Proteomes" id="UP000287188"/>
    </source>
</evidence>
<sequence>MENHFPATISPYFQLEQVAEGIYAAIVKEGAGAWGNAGIVDLGGQTLVFDTFNTPQAAQNLRAIAEQITGHAVTYVVNSHHHSDHISGNQVFEGATIFATDTTFDLMRTKGRPVLSVCVPNLCR</sequence>
<dbReference type="Gene3D" id="3.60.15.10">
    <property type="entry name" value="Ribonuclease Z/Hydroxyacylglutathione hydrolase-like"/>
    <property type="match status" value="1"/>
</dbReference>
<reference evidence="3" key="1">
    <citation type="submission" date="2018-12" db="EMBL/GenBank/DDBJ databases">
        <title>Tengunoibacter tsumagoiensis gen. nov., sp. nov., Dictyobacter kobayashii sp. nov., D. alpinus sp. nov., and D. joshuensis sp. nov. and description of Dictyobacteraceae fam. nov. within the order Ktedonobacterales isolated from Tengu-no-mugimeshi.</title>
        <authorList>
            <person name="Wang C.M."/>
            <person name="Zheng Y."/>
            <person name="Sakai Y."/>
            <person name="Toyoda A."/>
            <person name="Minakuchi Y."/>
            <person name="Abe K."/>
            <person name="Yokota A."/>
            <person name="Yabe S."/>
        </authorList>
    </citation>
    <scope>NUCLEOTIDE SEQUENCE [LARGE SCALE GENOMIC DNA]</scope>
    <source>
        <strain evidence="3">Uno11</strain>
    </source>
</reference>
<organism evidence="2 3">
    <name type="scientific">Dictyobacter kobayashii</name>
    <dbReference type="NCBI Taxonomy" id="2014872"/>
    <lineage>
        <taxon>Bacteria</taxon>
        <taxon>Bacillati</taxon>
        <taxon>Chloroflexota</taxon>
        <taxon>Ktedonobacteria</taxon>
        <taxon>Ktedonobacterales</taxon>
        <taxon>Dictyobacteraceae</taxon>
        <taxon>Dictyobacter</taxon>
    </lineage>
</organism>
<proteinExistence type="predicted"/>